<dbReference type="GO" id="GO:0004222">
    <property type="term" value="F:metalloendopeptidase activity"/>
    <property type="evidence" value="ECO:0007669"/>
    <property type="project" value="InterPro"/>
</dbReference>
<sequence>MHQLTQLDSGITVVTEHMPAVRSATLGLWIGVGSRDETGEQAGCSHFLEHLLFKGTSRRSARDIAEALDAVGGEMNAFTSKELTCFYARVLDQDLPLAFDVLADMVVDATNAEADVEAERQVVLSEIDIHVDTPDDLVHSDFSEVVLGTHPLALETLGSADSITRMTRDTVDGYYRQTYRPHNLTVAAAGNVDHDAVVRLTDELLGDLHRPGGARPARVAPREFGRGQVRVRHRPTEQAHVVLGVPGLAHRDEDRWALRVLNTLLGGGMSSRLFQEIREVRGLAYSTYSYTSSYTDGGLFGAYVGTAPAKVDEALQVLREQLDVVADEVTAAEVERAKGALTGGTVLSLEDSGSRMSRLGKQIATGADIVTVDDALLRIGAVTADDVRRVAARVLQQPRDLAVVGPFDVGETDRFAAAVA</sequence>
<dbReference type="PANTHER" id="PTHR11851">
    <property type="entry name" value="METALLOPROTEASE"/>
    <property type="match status" value="1"/>
</dbReference>
<gene>
    <name evidence="5" type="ORF">GCM10011354_19660</name>
</gene>
<feature type="domain" description="Peptidase M16 N-terminal" evidence="3">
    <location>
        <begin position="13"/>
        <end position="157"/>
    </location>
</feature>
<dbReference type="OrthoDB" id="9811314at2"/>
<dbReference type="InterPro" id="IPR011765">
    <property type="entry name" value="Pept_M16_N"/>
</dbReference>
<proteinExistence type="inferred from homology"/>
<dbReference type="Pfam" id="PF00675">
    <property type="entry name" value="Peptidase_M16"/>
    <property type="match status" value="1"/>
</dbReference>
<reference evidence="5" key="1">
    <citation type="journal article" date="2014" name="Int. J. Syst. Evol. Microbiol.">
        <title>Complete genome sequence of Corynebacterium casei LMG S-19264T (=DSM 44701T), isolated from a smear-ripened cheese.</title>
        <authorList>
            <consortium name="US DOE Joint Genome Institute (JGI-PGF)"/>
            <person name="Walter F."/>
            <person name="Albersmeier A."/>
            <person name="Kalinowski J."/>
            <person name="Ruckert C."/>
        </authorList>
    </citation>
    <scope>NUCLEOTIDE SEQUENCE</scope>
    <source>
        <strain evidence="5">CGMCC 1.14988</strain>
    </source>
</reference>
<reference evidence="5" key="2">
    <citation type="submission" date="2020-09" db="EMBL/GenBank/DDBJ databases">
        <authorList>
            <person name="Sun Q."/>
            <person name="Zhou Y."/>
        </authorList>
    </citation>
    <scope>NUCLEOTIDE SEQUENCE</scope>
    <source>
        <strain evidence="5">CGMCC 1.14988</strain>
    </source>
</reference>
<keyword evidence="6" id="KW-1185">Reference proteome</keyword>
<dbReference type="InterPro" id="IPR011249">
    <property type="entry name" value="Metalloenz_LuxS/M16"/>
</dbReference>
<dbReference type="EMBL" id="BMHA01000006">
    <property type="protein sequence ID" value="GGI06552.1"/>
    <property type="molecule type" value="Genomic_DNA"/>
</dbReference>
<evidence type="ECO:0000259" key="3">
    <source>
        <dbReference type="Pfam" id="PF00675"/>
    </source>
</evidence>
<dbReference type="InterPro" id="IPR001431">
    <property type="entry name" value="Pept_M16_Zn_BS"/>
</dbReference>
<organism evidence="5 6">
    <name type="scientific">Egicoccus halophilus</name>
    <dbReference type="NCBI Taxonomy" id="1670830"/>
    <lineage>
        <taxon>Bacteria</taxon>
        <taxon>Bacillati</taxon>
        <taxon>Actinomycetota</taxon>
        <taxon>Nitriliruptoria</taxon>
        <taxon>Egicoccales</taxon>
        <taxon>Egicoccaceae</taxon>
        <taxon>Egicoccus</taxon>
    </lineage>
</organism>
<comment type="caution">
    <text evidence="5">The sequence shown here is derived from an EMBL/GenBank/DDBJ whole genome shotgun (WGS) entry which is preliminary data.</text>
</comment>
<evidence type="ECO:0000256" key="1">
    <source>
        <dbReference type="ARBA" id="ARBA00007261"/>
    </source>
</evidence>
<dbReference type="PANTHER" id="PTHR11851:SF49">
    <property type="entry name" value="MITOCHONDRIAL-PROCESSING PEPTIDASE SUBUNIT ALPHA"/>
    <property type="match status" value="1"/>
</dbReference>
<feature type="domain" description="Peptidase M16 C-terminal" evidence="4">
    <location>
        <begin position="166"/>
        <end position="341"/>
    </location>
</feature>
<dbReference type="RefSeq" id="WP_130650490.1">
    <property type="nucleotide sequence ID" value="NZ_BMHA01000006.1"/>
</dbReference>
<keyword evidence="5" id="KW-0645">Protease</keyword>
<evidence type="ECO:0000256" key="2">
    <source>
        <dbReference type="RuleBase" id="RU004447"/>
    </source>
</evidence>
<dbReference type="AlphaFoldDB" id="A0A8J3ES54"/>
<dbReference type="Proteomes" id="UP000650511">
    <property type="component" value="Unassembled WGS sequence"/>
</dbReference>
<evidence type="ECO:0000259" key="4">
    <source>
        <dbReference type="Pfam" id="PF05193"/>
    </source>
</evidence>
<comment type="similarity">
    <text evidence="1 2">Belongs to the peptidase M16 family.</text>
</comment>
<name>A0A8J3ES54_9ACTN</name>
<dbReference type="InterPro" id="IPR050361">
    <property type="entry name" value="MPP/UQCRC_Complex"/>
</dbReference>
<dbReference type="SUPFAM" id="SSF63411">
    <property type="entry name" value="LuxS/MPP-like metallohydrolase"/>
    <property type="match status" value="2"/>
</dbReference>
<protein>
    <submittedName>
        <fullName evidence="5">Putative zinc protease</fullName>
    </submittedName>
</protein>
<accession>A0A8J3ES54</accession>
<dbReference type="Pfam" id="PF05193">
    <property type="entry name" value="Peptidase_M16_C"/>
    <property type="match status" value="1"/>
</dbReference>
<evidence type="ECO:0000313" key="6">
    <source>
        <dbReference type="Proteomes" id="UP000650511"/>
    </source>
</evidence>
<dbReference type="GO" id="GO:0006508">
    <property type="term" value="P:proteolysis"/>
    <property type="evidence" value="ECO:0007669"/>
    <property type="project" value="UniProtKB-KW"/>
</dbReference>
<dbReference type="GO" id="GO:0046872">
    <property type="term" value="F:metal ion binding"/>
    <property type="evidence" value="ECO:0007669"/>
    <property type="project" value="InterPro"/>
</dbReference>
<keyword evidence="5" id="KW-0378">Hydrolase</keyword>
<dbReference type="FunFam" id="3.30.830.10:FF:000008">
    <property type="entry name" value="Mitochondrial-processing peptidase subunit beta"/>
    <property type="match status" value="1"/>
</dbReference>
<evidence type="ECO:0000313" key="5">
    <source>
        <dbReference type="EMBL" id="GGI06552.1"/>
    </source>
</evidence>
<dbReference type="PROSITE" id="PS00143">
    <property type="entry name" value="INSULINASE"/>
    <property type="match status" value="1"/>
</dbReference>
<dbReference type="InterPro" id="IPR007863">
    <property type="entry name" value="Peptidase_M16_C"/>
</dbReference>
<dbReference type="Gene3D" id="3.30.830.10">
    <property type="entry name" value="Metalloenzyme, LuxS/M16 peptidase-like"/>
    <property type="match status" value="2"/>
</dbReference>